<dbReference type="AlphaFoldDB" id="A0A9D7XG87"/>
<keyword evidence="1" id="KW-0472">Membrane</keyword>
<accession>A0A9D7XG87</accession>
<dbReference type="EMBL" id="JADKFW010000021">
    <property type="protein sequence ID" value="MBK9719755.1"/>
    <property type="molecule type" value="Genomic_DNA"/>
</dbReference>
<evidence type="ECO:0000256" key="1">
    <source>
        <dbReference type="SAM" id="Phobius"/>
    </source>
</evidence>
<gene>
    <name evidence="2" type="ORF">IPO85_20010</name>
</gene>
<feature type="transmembrane region" description="Helical" evidence="1">
    <location>
        <begin position="61"/>
        <end position="81"/>
    </location>
</feature>
<comment type="caution">
    <text evidence="2">The sequence shown here is derived from an EMBL/GenBank/DDBJ whole genome shotgun (WGS) entry which is preliminary data.</text>
</comment>
<dbReference type="Proteomes" id="UP000808349">
    <property type="component" value="Unassembled WGS sequence"/>
</dbReference>
<keyword evidence="1" id="KW-1133">Transmembrane helix</keyword>
<name>A0A9D7XG87_9BACT</name>
<evidence type="ECO:0000313" key="2">
    <source>
        <dbReference type="EMBL" id="MBK9719755.1"/>
    </source>
</evidence>
<evidence type="ECO:0000313" key="3">
    <source>
        <dbReference type="Proteomes" id="UP000808349"/>
    </source>
</evidence>
<keyword evidence="1" id="KW-0812">Transmembrane</keyword>
<proteinExistence type="predicted"/>
<reference evidence="2 3" key="1">
    <citation type="submission" date="2020-10" db="EMBL/GenBank/DDBJ databases">
        <title>Connecting structure to function with the recovery of over 1000 high-quality activated sludge metagenome-assembled genomes encoding full-length rRNA genes using long-read sequencing.</title>
        <authorList>
            <person name="Singleton C.M."/>
            <person name="Petriglieri F."/>
            <person name="Kristensen J.M."/>
            <person name="Kirkegaard R.H."/>
            <person name="Michaelsen T.Y."/>
            <person name="Andersen M.H."/>
            <person name="Karst S.M."/>
            <person name="Dueholm M.S."/>
            <person name="Nielsen P.H."/>
            <person name="Albertsen M."/>
        </authorList>
    </citation>
    <scope>NUCLEOTIDE SEQUENCE [LARGE SCALE GENOMIC DNA]</scope>
    <source>
        <strain evidence="2">Ribe_18-Q3-R11-54_BAT3C.373</strain>
    </source>
</reference>
<sequence>MKESLDTTIESFDPTDHTFLEQKLITEKRKLNNVVLPTILISFILPIIPRNRKTMIETMDYSTAVLSILIVFSLIFAHLYYDTIVKLKRELQSKRKVVYLAVVKKKEKSLLKKKTHSVVAPIADNVYNKVIIRENDYERLQVGDKILLEYSLLTKTFIKYRLI</sequence>
<organism evidence="2 3">
    <name type="scientific">Candidatus Defluviibacterium haderslevense</name>
    <dbReference type="NCBI Taxonomy" id="2981993"/>
    <lineage>
        <taxon>Bacteria</taxon>
        <taxon>Pseudomonadati</taxon>
        <taxon>Bacteroidota</taxon>
        <taxon>Saprospiria</taxon>
        <taxon>Saprospirales</taxon>
        <taxon>Saprospiraceae</taxon>
        <taxon>Candidatus Defluviibacterium</taxon>
    </lineage>
</organism>
<protein>
    <submittedName>
        <fullName evidence="2">Uncharacterized protein</fullName>
    </submittedName>
</protein>
<feature type="transmembrane region" description="Helical" evidence="1">
    <location>
        <begin position="31"/>
        <end position="49"/>
    </location>
</feature>